<comment type="similarity">
    <text evidence="2">Belongs to the nucleoporin Nup133 family.</text>
</comment>
<evidence type="ECO:0000259" key="10">
    <source>
        <dbReference type="Pfam" id="PF03177"/>
    </source>
</evidence>
<dbReference type="GO" id="GO:0031080">
    <property type="term" value="C:nuclear pore outer ring"/>
    <property type="evidence" value="ECO:0007669"/>
    <property type="project" value="TreeGrafter"/>
</dbReference>
<name>A0A176ZZZ2_9PEZI</name>
<evidence type="ECO:0000256" key="5">
    <source>
        <dbReference type="ARBA" id="ARBA00022927"/>
    </source>
</evidence>
<evidence type="ECO:0000259" key="11">
    <source>
        <dbReference type="Pfam" id="PF08801"/>
    </source>
</evidence>
<dbReference type="Proteomes" id="UP000077154">
    <property type="component" value="Unassembled WGS sequence"/>
</dbReference>
<dbReference type="GeneID" id="36292446"/>
<dbReference type="EMBL" id="KV441433">
    <property type="protein sequence ID" value="OAF54264.1"/>
    <property type="molecule type" value="Genomic_DNA"/>
</dbReference>
<evidence type="ECO:0000256" key="4">
    <source>
        <dbReference type="ARBA" id="ARBA00022816"/>
    </source>
</evidence>
<accession>A0A176ZZZ2</accession>
<feature type="region of interest" description="Disordered" evidence="9">
    <location>
        <begin position="1"/>
        <end position="45"/>
    </location>
</feature>
<dbReference type="GO" id="GO:0006606">
    <property type="term" value="P:protein import into nucleus"/>
    <property type="evidence" value="ECO:0007669"/>
    <property type="project" value="TreeGrafter"/>
</dbReference>
<evidence type="ECO:0000256" key="6">
    <source>
        <dbReference type="ARBA" id="ARBA00023010"/>
    </source>
</evidence>
<dbReference type="Gene3D" id="2.130.10.10">
    <property type="entry name" value="YVTN repeat-like/Quinoprotein amine dehydrogenase"/>
    <property type="match status" value="1"/>
</dbReference>
<evidence type="ECO:0000256" key="1">
    <source>
        <dbReference type="ARBA" id="ARBA00004259"/>
    </source>
</evidence>
<dbReference type="GO" id="GO:0000972">
    <property type="term" value="P:transcription-dependent tethering of RNA polymerase II gene DNA at nuclear periphery"/>
    <property type="evidence" value="ECO:0007669"/>
    <property type="project" value="TreeGrafter"/>
</dbReference>
<dbReference type="RefSeq" id="XP_024319571.1">
    <property type="nucleotide sequence ID" value="XM_024472854.1"/>
</dbReference>
<protein>
    <recommendedName>
        <fullName evidence="13">Nucleoporin Nup133/Nup155-like C-terminal domain-containing protein</fullName>
    </recommendedName>
</protein>
<keyword evidence="7" id="KW-0539">Nucleus</keyword>
<dbReference type="FunFam" id="2.130.10.10:FF:001057">
    <property type="entry name" value="Nuclear pore complex subunit Nup133, putative"/>
    <property type="match status" value="1"/>
</dbReference>
<evidence type="ECO:0000313" key="12">
    <source>
        <dbReference type="EMBL" id="OAF54264.1"/>
    </source>
</evidence>
<feature type="domain" description="Nucleoporin Nup133/Nup155-like N-terminal" evidence="11">
    <location>
        <begin position="109"/>
        <end position="554"/>
    </location>
</feature>
<evidence type="ECO:0000256" key="8">
    <source>
        <dbReference type="SAM" id="Coils"/>
    </source>
</evidence>
<dbReference type="InterPro" id="IPR015943">
    <property type="entry name" value="WD40/YVTN_repeat-like_dom_sf"/>
</dbReference>
<gene>
    <name evidence="12" type="ORF">VC83_09415</name>
</gene>
<evidence type="ECO:0000256" key="7">
    <source>
        <dbReference type="ARBA" id="ARBA00023242"/>
    </source>
</evidence>
<feature type="domain" description="Nucleoporin Nup133/Nup155-like C-terminal" evidence="10">
    <location>
        <begin position="666"/>
        <end position="1312"/>
    </location>
</feature>
<dbReference type="OrthoDB" id="3434730at2759"/>
<dbReference type="Pfam" id="PF03177">
    <property type="entry name" value="Nucleoporin_C"/>
    <property type="match status" value="1"/>
</dbReference>
<dbReference type="PANTHER" id="PTHR13405:SF11">
    <property type="entry name" value="NUCLEAR PORE COMPLEX PROTEIN NUP133"/>
    <property type="match status" value="1"/>
</dbReference>
<feature type="region of interest" description="Disordered" evidence="9">
    <location>
        <begin position="515"/>
        <end position="536"/>
    </location>
</feature>
<dbReference type="GO" id="GO:0016973">
    <property type="term" value="P:poly(A)+ mRNA export from nucleus"/>
    <property type="evidence" value="ECO:0007669"/>
    <property type="project" value="TreeGrafter"/>
</dbReference>
<proteinExistence type="inferred from homology"/>
<dbReference type="SUPFAM" id="SSF117289">
    <property type="entry name" value="Nucleoporin domain"/>
    <property type="match status" value="1"/>
</dbReference>
<feature type="compositionally biased region" description="Basic and acidic residues" evidence="9">
    <location>
        <begin position="520"/>
        <end position="533"/>
    </location>
</feature>
<dbReference type="InterPro" id="IPR037624">
    <property type="entry name" value="Nup133-like"/>
</dbReference>
<evidence type="ECO:0000256" key="2">
    <source>
        <dbReference type="ARBA" id="ARBA00005569"/>
    </source>
</evidence>
<dbReference type="Gene3D" id="1.20.58.1380">
    <property type="match status" value="1"/>
</dbReference>
<keyword evidence="4" id="KW-0509">mRNA transport</keyword>
<feature type="coiled-coil region" evidence="8">
    <location>
        <begin position="1315"/>
        <end position="1356"/>
    </location>
</feature>
<keyword evidence="5" id="KW-0653">Protein transport</keyword>
<keyword evidence="6" id="KW-0811">Translocation</keyword>
<sequence length="1371" mass="152314">MFSPATTNSTPAANTRNARRRPRPTSSENIALQPKAKRQRSSLHENTFVVPDAAPEMQEVKAKKPAPGVARHESIAEPQGTIRRDLTVRGKKPKTTERTGKGDGSTVLTSNDVYTVSRLPALPDRLQSTTTGRQYGAIYSDSGYALALTTTHAIVWPYALNTTTPETFTFALPYPAKHTSEHLPLGSLVSASASTPEPGLVVVMPSSGKITYWESIASAATLDLIQQPRHGVELTISGLLHGEVVIQILNAESAGFLLSFSSGRLAYMSVRDGQGRPAISVQFLRGTSGAGNGGIFGSIRNALSSSSWRGDLAAARAGPSLKPGERDIVSASSKGRLQAWSLHRGGHNTLEAEGDIRELIVDELKRTDKSLESLDLESFEVLDFSFAPQASDREDSTALTYRDDNGTELLMLTSLGGHGICHYALVQVFLRQREIIVSNVHHLRSYSTPVSRTSTSKPRLYLPKPGVAAFVVFDRAVVVTSMVNEPESPDQQLRAGTNYFEDVVDFRTDAGVEITGSGLEEPHTPSHGTEDSRSRRHKAKFPAVVLLVKGGGIIRIATTDPKKFTAGEAPQVTAKSKLDQAVFFGILENNPLSFAGRPEIQFSPEEVGQAALQLSHEVLSSTTAHIPSIPASIEHNLRVRAQALHSLATHIKKMNVELDRLTKWKLLWDAEKLNGAKGAWSNYDTLISSKPAGQKRSLWNDIVECLHEEYKLMPSKEFGEVDRVRHYFIHDIHRFEMVVPWAFQAVKLRYEESELVQHKIVELLSEANDLLIGALAGAYNFRTENLALYGLQGEDVQNGILMQNYNDIPEPWTCKLYTADNAKRQTDLAIGIVRQYWPPAAGENQPDPDVVDKIRTECPEMLDLACRSTTEKYRWYLGQEDKKRHSQGLQMQHAYFKVREGQIYNLSEIGLVDEGIELAEKHRVFDTLVPLIVEEIQRTNEAIAETESAPDGDATDLKARVARLQAQVEGYYDLFGMEWAKSLYSYYIKEGELFALLSDNDTHQKYLTAFLRSKKEYAKVSWINEVTQEKDYHRAAAELLDLGLHRERDLWSKKVQLSIGKLARLAGQAASGLRVAEGGEEMRETEAQLEVIRIQGLVHKHVRGAVKGAIDDTAERQLALEVYDNPSLRGKTALATVLHEKLGWLLEHKAMGALDVVDLLTLLGPDSRGEGGGVLGGEEFHYALLALNAAGPTEGEELKLAEQGVWRRCMLRDDWAAINDTDAKSDEEVRWRLEGTALYRTLKGCIRDRLFETPSRLRIYTPSSLSTTTPTLDTRYSSLDSGVRAPLLSDLSSEDSTLRNYMTHARLGKWFEGALDLAKRSVEEEKREKEEGERGLRDVAERLREIEAEIEERERGVAREMLRCRPRGGRV</sequence>
<comment type="subcellular location">
    <subcellularLocation>
        <location evidence="1">Nucleus envelope</location>
    </subcellularLocation>
</comment>
<keyword evidence="8" id="KW-0175">Coiled coil</keyword>
<reference evidence="12" key="1">
    <citation type="submission" date="2016-03" db="EMBL/GenBank/DDBJ databases">
        <title>Updated assembly of Pseudogymnoascus destructans, the fungus causing white-nose syndrome of bats.</title>
        <authorList>
            <person name="Palmer J.M."/>
            <person name="Drees K.P."/>
            <person name="Foster J.T."/>
            <person name="Lindner D.L."/>
        </authorList>
    </citation>
    <scope>NUCLEOTIDE SEQUENCE [LARGE SCALE GENOMIC DNA]</scope>
    <source>
        <strain evidence="12">20631-21</strain>
    </source>
</reference>
<dbReference type="PANTHER" id="PTHR13405">
    <property type="entry name" value="NUCLEAR PORE COMPLEX PROTEIN NUP133"/>
    <property type="match status" value="1"/>
</dbReference>
<feature type="compositionally biased region" description="Low complexity" evidence="9">
    <location>
        <begin position="1"/>
        <end position="16"/>
    </location>
</feature>
<dbReference type="InterPro" id="IPR014908">
    <property type="entry name" value="Nucleoporin_Nup133/Nup155_N"/>
</dbReference>
<dbReference type="InterPro" id="IPR007187">
    <property type="entry name" value="Nucleoporin_Nup133/Nup155_C"/>
</dbReference>
<dbReference type="VEuPathDB" id="FungiDB:GMDG_02671"/>
<keyword evidence="3" id="KW-0813">Transport</keyword>
<dbReference type="GO" id="GO:0017056">
    <property type="term" value="F:structural constituent of nuclear pore"/>
    <property type="evidence" value="ECO:0007669"/>
    <property type="project" value="InterPro"/>
</dbReference>
<evidence type="ECO:0000256" key="9">
    <source>
        <dbReference type="SAM" id="MobiDB-lite"/>
    </source>
</evidence>
<evidence type="ECO:0008006" key="13">
    <source>
        <dbReference type="Google" id="ProtNLM"/>
    </source>
</evidence>
<evidence type="ECO:0000256" key="3">
    <source>
        <dbReference type="ARBA" id="ARBA00022448"/>
    </source>
</evidence>
<dbReference type="eggNOG" id="KOG4121">
    <property type="taxonomic scope" value="Eukaryota"/>
</dbReference>
<dbReference type="Pfam" id="PF08801">
    <property type="entry name" value="Nucleoporin_N"/>
    <property type="match status" value="1"/>
</dbReference>
<organism evidence="12">
    <name type="scientific">Pseudogymnoascus destructans</name>
    <dbReference type="NCBI Taxonomy" id="655981"/>
    <lineage>
        <taxon>Eukaryota</taxon>
        <taxon>Fungi</taxon>
        <taxon>Dikarya</taxon>
        <taxon>Ascomycota</taxon>
        <taxon>Pezizomycotina</taxon>
        <taxon>Leotiomycetes</taxon>
        <taxon>Thelebolales</taxon>
        <taxon>Thelebolaceae</taxon>
        <taxon>Pseudogymnoascus</taxon>
    </lineage>
</organism>